<dbReference type="EMBL" id="JAUSVS010000003">
    <property type="protein sequence ID" value="MDQ0464213.1"/>
    <property type="molecule type" value="Genomic_DNA"/>
</dbReference>
<dbReference type="RefSeq" id="WP_307348720.1">
    <property type="nucleotide sequence ID" value="NZ_JAUSVS010000003.1"/>
</dbReference>
<keyword evidence="3" id="KW-1185">Reference proteome</keyword>
<protein>
    <recommendedName>
        <fullName evidence="4">DUF2147 domain-containing protein</fullName>
    </recommendedName>
</protein>
<name>A0ABU0IQC2_9CAUL</name>
<evidence type="ECO:0008006" key="4">
    <source>
        <dbReference type="Google" id="ProtNLM"/>
    </source>
</evidence>
<evidence type="ECO:0000256" key="1">
    <source>
        <dbReference type="SAM" id="SignalP"/>
    </source>
</evidence>
<accession>A0ABU0IQC2</accession>
<feature type="chain" id="PRO_5047021583" description="DUF2147 domain-containing protein" evidence="1">
    <location>
        <begin position="22"/>
        <end position="140"/>
    </location>
</feature>
<sequence length="140" mass="14947">MRLISILAALFILATPGLAQADNASGLSGEWVGSYVCNQGKTSLNLLLAGEEDGTVAGVFTFGKARDGDQKVPDGSYRFTGTVRNGLLRLQGETWITRPDRYEMVGLLGFVGFGDFEAIDGFSGQVLGEGCKTFTVKRTD</sequence>
<dbReference type="Proteomes" id="UP001228905">
    <property type="component" value="Unassembled WGS sequence"/>
</dbReference>
<organism evidence="2 3">
    <name type="scientific">Caulobacter ginsengisoli</name>
    <dbReference type="NCBI Taxonomy" id="400775"/>
    <lineage>
        <taxon>Bacteria</taxon>
        <taxon>Pseudomonadati</taxon>
        <taxon>Pseudomonadota</taxon>
        <taxon>Alphaproteobacteria</taxon>
        <taxon>Caulobacterales</taxon>
        <taxon>Caulobacteraceae</taxon>
        <taxon>Caulobacter</taxon>
    </lineage>
</organism>
<feature type="signal peptide" evidence="1">
    <location>
        <begin position="1"/>
        <end position="21"/>
    </location>
</feature>
<comment type="caution">
    <text evidence="2">The sequence shown here is derived from an EMBL/GenBank/DDBJ whole genome shotgun (WGS) entry which is preliminary data.</text>
</comment>
<keyword evidence="1" id="KW-0732">Signal</keyword>
<evidence type="ECO:0000313" key="2">
    <source>
        <dbReference type="EMBL" id="MDQ0464213.1"/>
    </source>
</evidence>
<evidence type="ECO:0000313" key="3">
    <source>
        <dbReference type="Proteomes" id="UP001228905"/>
    </source>
</evidence>
<proteinExistence type="predicted"/>
<gene>
    <name evidence="2" type="ORF">QO010_001994</name>
</gene>
<reference evidence="2 3" key="1">
    <citation type="submission" date="2023-07" db="EMBL/GenBank/DDBJ databases">
        <title>Genomic Encyclopedia of Type Strains, Phase IV (KMG-IV): sequencing the most valuable type-strain genomes for metagenomic binning, comparative biology and taxonomic classification.</title>
        <authorList>
            <person name="Goeker M."/>
        </authorList>
    </citation>
    <scope>NUCLEOTIDE SEQUENCE [LARGE SCALE GENOMIC DNA]</scope>
    <source>
        <strain evidence="2 3">DSM 18695</strain>
    </source>
</reference>